<dbReference type="OrthoDB" id="9790247at2"/>
<dbReference type="RefSeq" id="WP_103879024.1">
    <property type="nucleotide sequence ID" value="NZ_FNVG01000003.1"/>
</dbReference>
<keyword evidence="3" id="KW-1185">Reference proteome</keyword>
<dbReference type="Pfam" id="PF20419">
    <property type="entry name" value="DUF6701"/>
    <property type="match status" value="1"/>
</dbReference>
<feature type="domain" description="DUF6701" evidence="1">
    <location>
        <begin position="370"/>
        <end position="1014"/>
    </location>
</feature>
<dbReference type="InterPro" id="IPR046524">
    <property type="entry name" value="DUF6701"/>
</dbReference>
<gene>
    <name evidence="2" type="ORF">SAMN04488244_10341</name>
</gene>
<sequence length="1020" mass="111790">MSRLGTFFLFLIAMTNAYAIEYCAYFPESIQTNNRTIDGLPFVSKVDFAGHDQELFFDADGFQMPFNYLFNSSAPNGTAAHCYYPNDAKDSCGINPSSPSSTLPVTLPPFPNDLEQWQCGKGQCTLPKNSKIQSLTVRQGKTLTLEGGEVWIGSLTLEHAAKIKISSPTVLHYRSLYVSGHSHINKGGDIEDLILIGHGAQSGVNFTNHNQVSAALYVDPASFHSGLTVSGESNDLHMNITVNHLLVTGKRNKFTLPKLCGDAPPPSQNYYLELEPVKGIALSCETQHLTFRVVQDGVPVSDYTKGVRIAAPSSVTMTMVEGNHIGGDLYNPSTNGLIVFDASSQSIEQINISGELVESANDTYVAGDYEFTANKFAFTPDNSGLIAGKPATVEVRPVTCSVTRAGRAQVVAAQDYSGMQEVAIATTGYHEPQYPAVESAIQVKAHESSGDQFEPIPVNKLLLDFSQGSATPEAGQSALMDVRYDEVGRVSFELSQTRCLDEDKQIQSKGQSQSEKQSSSSKQCVTYKGVHELKVRPWTFAICDASNYQLALDGTSAQGSGYKAAGERFDLDVLPIRWQQGGAVQGAVSVTQSWCNNQLVTKNYFDQGAPVSSVTLSAAENTPAVRPVEERLPLKMNGEEGSTFARGNQQSNQVLPFYDLYWEDVGSLLTRIESSSQYLDMTINPSVRNIGRFYPHHLALVANDWGYESGHDNFAYMDQLIRPTFVVEARNLDEGPTPNYGHFASEFIVTLSHVATDSDIRSYLPRISATALSWEGTEWQCDQCESPLAQLDTDFGGYVFARRYQIGGTSSIKELPVKTSFGLESNLVDGVDFESPGMSLPDSTRLGKAFPNQPDFRYGRMVLGNIGGDLTRALTVPLQVEYWSDSGFVLNHQDSGSVYNGKHFCQQTVWSGNSSSNARLFNMGAEDAPVDDGEGTQLFAVNDQTREQVNLWLRLDSSPPAKLQQTDSAITCHSESVSRPWLRYDWRGVGDEDPHTVVTFGSFRGNDRVIYRGEPRLIGQ</sequence>
<protein>
    <submittedName>
        <fullName evidence="2">MSHA biogenesis protein MshQ</fullName>
    </submittedName>
</protein>
<name>A0A1H5U6W8_9VIBR</name>
<dbReference type="Proteomes" id="UP000236721">
    <property type="component" value="Unassembled WGS sequence"/>
</dbReference>
<reference evidence="3" key="1">
    <citation type="submission" date="2016-10" db="EMBL/GenBank/DDBJ databases">
        <authorList>
            <person name="Varghese N."/>
            <person name="Submissions S."/>
        </authorList>
    </citation>
    <scope>NUCLEOTIDE SEQUENCE [LARGE SCALE GENOMIC DNA]</scope>
    <source>
        <strain evidence="3">CGMCC 1.7062</strain>
    </source>
</reference>
<evidence type="ECO:0000313" key="3">
    <source>
        <dbReference type="Proteomes" id="UP000236721"/>
    </source>
</evidence>
<organism evidence="2 3">
    <name type="scientific">Vibrio hangzhouensis</name>
    <dbReference type="NCBI Taxonomy" id="462991"/>
    <lineage>
        <taxon>Bacteria</taxon>
        <taxon>Pseudomonadati</taxon>
        <taxon>Pseudomonadota</taxon>
        <taxon>Gammaproteobacteria</taxon>
        <taxon>Vibrionales</taxon>
        <taxon>Vibrionaceae</taxon>
        <taxon>Vibrio</taxon>
    </lineage>
</organism>
<proteinExistence type="predicted"/>
<accession>A0A1H5U6W8</accession>
<dbReference type="AlphaFoldDB" id="A0A1H5U6W8"/>
<dbReference type="EMBL" id="FNVG01000003">
    <property type="protein sequence ID" value="SEF70796.1"/>
    <property type="molecule type" value="Genomic_DNA"/>
</dbReference>
<evidence type="ECO:0000259" key="1">
    <source>
        <dbReference type="Pfam" id="PF20419"/>
    </source>
</evidence>
<evidence type="ECO:0000313" key="2">
    <source>
        <dbReference type="EMBL" id="SEF70796.1"/>
    </source>
</evidence>